<dbReference type="AlphaFoldDB" id="A0A0E9SDU7"/>
<reference evidence="1" key="2">
    <citation type="journal article" date="2015" name="Fish Shellfish Immunol.">
        <title>Early steps in the European eel (Anguilla anguilla)-Vibrio vulnificus interaction in the gills: Role of the RtxA13 toxin.</title>
        <authorList>
            <person name="Callol A."/>
            <person name="Pajuelo D."/>
            <person name="Ebbesson L."/>
            <person name="Teles M."/>
            <person name="MacKenzie S."/>
            <person name="Amaro C."/>
        </authorList>
    </citation>
    <scope>NUCLEOTIDE SEQUENCE</scope>
</reference>
<accession>A0A0E9SDU7</accession>
<reference evidence="1" key="1">
    <citation type="submission" date="2014-11" db="EMBL/GenBank/DDBJ databases">
        <authorList>
            <person name="Amaro Gonzalez C."/>
        </authorList>
    </citation>
    <scope>NUCLEOTIDE SEQUENCE</scope>
</reference>
<protein>
    <submittedName>
        <fullName evidence="1">Uncharacterized protein</fullName>
    </submittedName>
</protein>
<name>A0A0E9SDU7_ANGAN</name>
<sequence length="22" mass="2432">MLNSICFAVAKQDLTSSCQMKI</sequence>
<evidence type="ECO:0000313" key="1">
    <source>
        <dbReference type="EMBL" id="JAH38693.1"/>
    </source>
</evidence>
<organism evidence="1">
    <name type="scientific">Anguilla anguilla</name>
    <name type="common">European freshwater eel</name>
    <name type="synonym">Muraena anguilla</name>
    <dbReference type="NCBI Taxonomy" id="7936"/>
    <lineage>
        <taxon>Eukaryota</taxon>
        <taxon>Metazoa</taxon>
        <taxon>Chordata</taxon>
        <taxon>Craniata</taxon>
        <taxon>Vertebrata</taxon>
        <taxon>Euteleostomi</taxon>
        <taxon>Actinopterygii</taxon>
        <taxon>Neopterygii</taxon>
        <taxon>Teleostei</taxon>
        <taxon>Anguilliformes</taxon>
        <taxon>Anguillidae</taxon>
        <taxon>Anguilla</taxon>
    </lineage>
</organism>
<dbReference type="EMBL" id="GBXM01069884">
    <property type="protein sequence ID" value="JAH38693.1"/>
    <property type="molecule type" value="Transcribed_RNA"/>
</dbReference>
<proteinExistence type="predicted"/>